<evidence type="ECO:0000259" key="1">
    <source>
        <dbReference type="Pfam" id="PF07705"/>
    </source>
</evidence>
<dbReference type="PROSITE" id="PS51257">
    <property type="entry name" value="PROKAR_LIPOPROTEIN"/>
    <property type="match status" value="1"/>
</dbReference>
<dbReference type="RefSeq" id="WP_283381769.1">
    <property type="nucleotide sequence ID" value="NZ_JASHIE010000006.1"/>
</dbReference>
<evidence type="ECO:0000313" key="3">
    <source>
        <dbReference type="Proteomes" id="UP001225761"/>
    </source>
</evidence>
<dbReference type="Pfam" id="PF07705">
    <property type="entry name" value="CARDB"/>
    <property type="match status" value="1"/>
</dbReference>
<dbReference type="Proteomes" id="UP001225761">
    <property type="component" value="Unassembled WGS sequence"/>
</dbReference>
<protein>
    <submittedName>
        <fullName evidence="2">CARDB domain-containing protein</fullName>
    </submittedName>
</protein>
<keyword evidence="3" id="KW-1185">Reference proteome</keyword>
<reference evidence="2 3" key="1">
    <citation type="submission" date="2023-05" db="EMBL/GenBank/DDBJ databases">
        <title>Novel species of genus Flectobacillus isolated from stream in China.</title>
        <authorList>
            <person name="Lu H."/>
        </authorList>
    </citation>
    <scope>NUCLEOTIDE SEQUENCE [LARGE SCALE GENOMIC DNA]</scope>
    <source>
        <strain evidence="2 3">LFS242W</strain>
    </source>
</reference>
<dbReference type="InterPro" id="IPR011635">
    <property type="entry name" value="CARDB"/>
</dbReference>
<gene>
    <name evidence="2" type="ORF">QM481_10790</name>
</gene>
<organism evidence="2 3">
    <name type="scientific">Flectobacillus rivi</name>
    <dbReference type="NCBI Taxonomy" id="2984209"/>
    <lineage>
        <taxon>Bacteria</taxon>
        <taxon>Pseudomonadati</taxon>
        <taxon>Bacteroidota</taxon>
        <taxon>Cytophagia</taxon>
        <taxon>Cytophagales</taxon>
        <taxon>Flectobacillaceae</taxon>
        <taxon>Flectobacillus</taxon>
    </lineage>
</organism>
<dbReference type="EMBL" id="JASHIE010000006">
    <property type="protein sequence ID" value="MDI9875012.1"/>
    <property type="molecule type" value="Genomic_DNA"/>
</dbReference>
<accession>A0ABT6Z1N2</accession>
<feature type="domain" description="CARDB" evidence="1">
    <location>
        <begin position="97"/>
        <end position="150"/>
    </location>
</feature>
<sequence>MKITTSLVFFSATTILLFSGCKTNDPCSLTPYADLIVDVLKATKNEKILNSDGYVIGSSILNVVDEICKKNKTSADESTYKQVISYSSSNNFSNPKTVDVKSYKINSLSSGQSQSVNDSLAFIVSGYYKIVGDADVTNTVKERNEDNNENITTTGKRLSYEAKTSAPVLVIQVTGRRTKPMIDQNGNEVYILR</sequence>
<dbReference type="Gene3D" id="2.60.40.10">
    <property type="entry name" value="Immunoglobulins"/>
    <property type="match status" value="1"/>
</dbReference>
<evidence type="ECO:0000313" key="2">
    <source>
        <dbReference type="EMBL" id="MDI9875012.1"/>
    </source>
</evidence>
<dbReference type="InterPro" id="IPR013783">
    <property type="entry name" value="Ig-like_fold"/>
</dbReference>
<name>A0ABT6Z1N2_9BACT</name>
<proteinExistence type="predicted"/>
<comment type="caution">
    <text evidence="2">The sequence shown here is derived from an EMBL/GenBank/DDBJ whole genome shotgun (WGS) entry which is preliminary data.</text>
</comment>